<proteinExistence type="predicted"/>
<dbReference type="AlphaFoldDB" id="K1RDT9"/>
<protein>
    <submittedName>
        <fullName evidence="1">Uncharacterized protein</fullName>
    </submittedName>
</protein>
<sequence length="181" mass="19729">MFSMIGFSLVQLWCAEENKTSQKSQTSVQGIHGFSLIAGQQIDGLEGIASTQLNYSHQTTVRDSVNNQSILSETQDVIGLLMGMYDDETPAGKEGISLLMVTLDGILNNLISITNKLSETRQNITNDLQTLSKEILEIFVPTCPHLAGALAKVFPECLLLYMGSSPCPSLYKRGGRKTASR</sequence>
<dbReference type="EMBL" id="JH819078">
    <property type="protein sequence ID" value="EKC41864.1"/>
    <property type="molecule type" value="Genomic_DNA"/>
</dbReference>
<gene>
    <name evidence="1" type="ORF">CGI_10021208</name>
</gene>
<evidence type="ECO:0000313" key="1">
    <source>
        <dbReference type="EMBL" id="EKC41864.1"/>
    </source>
</evidence>
<name>K1RDT9_MAGGI</name>
<reference evidence="1" key="1">
    <citation type="journal article" date="2012" name="Nature">
        <title>The oyster genome reveals stress adaptation and complexity of shell formation.</title>
        <authorList>
            <person name="Zhang G."/>
            <person name="Fang X."/>
            <person name="Guo X."/>
            <person name="Li L."/>
            <person name="Luo R."/>
            <person name="Xu F."/>
            <person name="Yang P."/>
            <person name="Zhang L."/>
            <person name="Wang X."/>
            <person name="Qi H."/>
            <person name="Xiong Z."/>
            <person name="Que H."/>
            <person name="Xie Y."/>
            <person name="Holland P.W."/>
            <person name="Paps J."/>
            <person name="Zhu Y."/>
            <person name="Wu F."/>
            <person name="Chen Y."/>
            <person name="Wang J."/>
            <person name="Peng C."/>
            <person name="Meng J."/>
            <person name="Yang L."/>
            <person name="Liu J."/>
            <person name="Wen B."/>
            <person name="Zhang N."/>
            <person name="Huang Z."/>
            <person name="Zhu Q."/>
            <person name="Feng Y."/>
            <person name="Mount A."/>
            <person name="Hedgecock D."/>
            <person name="Xu Z."/>
            <person name="Liu Y."/>
            <person name="Domazet-Loso T."/>
            <person name="Du Y."/>
            <person name="Sun X."/>
            <person name="Zhang S."/>
            <person name="Liu B."/>
            <person name="Cheng P."/>
            <person name="Jiang X."/>
            <person name="Li J."/>
            <person name="Fan D."/>
            <person name="Wang W."/>
            <person name="Fu W."/>
            <person name="Wang T."/>
            <person name="Wang B."/>
            <person name="Zhang J."/>
            <person name="Peng Z."/>
            <person name="Li Y."/>
            <person name="Li N."/>
            <person name="Wang J."/>
            <person name="Chen M."/>
            <person name="He Y."/>
            <person name="Tan F."/>
            <person name="Song X."/>
            <person name="Zheng Q."/>
            <person name="Huang R."/>
            <person name="Yang H."/>
            <person name="Du X."/>
            <person name="Chen L."/>
            <person name="Yang M."/>
            <person name="Gaffney P.M."/>
            <person name="Wang S."/>
            <person name="Luo L."/>
            <person name="She Z."/>
            <person name="Ming Y."/>
            <person name="Huang W."/>
            <person name="Zhang S."/>
            <person name="Huang B."/>
            <person name="Zhang Y."/>
            <person name="Qu T."/>
            <person name="Ni P."/>
            <person name="Miao G."/>
            <person name="Wang J."/>
            <person name="Wang Q."/>
            <person name="Steinberg C.E."/>
            <person name="Wang H."/>
            <person name="Li N."/>
            <person name="Qian L."/>
            <person name="Zhang G."/>
            <person name="Li Y."/>
            <person name="Yang H."/>
            <person name="Liu X."/>
            <person name="Wang J."/>
            <person name="Yin Y."/>
            <person name="Wang J."/>
        </authorList>
    </citation>
    <scope>NUCLEOTIDE SEQUENCE [LARGE SCALE GENOMIC DNA]</scope>
    <source>
        <strain evidence="1">05x7-T-G4-1.051#20</strain>
    </source>
</reference>
<dbReference type="InParanoid" id="K1RDT9"/>
<dbReference type="HOGENOM" id="CLU_1490437_0_0_1"/>
<organism evidence="1">
    <name type="scientific">Magallana gigas</name>
    <name type="common">Pacific oyster</name>
    <name type="synonym">Crassostrea gigas</name>
    <dbReference type="NCBI Taxonomy" id="29159"/>
    <lineage>
        <taxon>Eukaryota</taxon>
        <taxon>Metazoa</taxon>
        <taxon>Spiralia</taxon>
        <taxon>Lophotrochozoa</taxon>
        <taxon>Mollusca</taxon>
        <taxon>Bivalvia</taxon>
        <taxon>Autobranchia</taxon>
        <taxon>Pteriomorphia</taxon>
        <taxon>Ostreida</taxon>
        <taxon>Ostreoidea</taxon>
        <taxon>Ostreidae</taxon>
        <taxon>Magallana</taxon>
    </lineage>
</organism>
<accession>K1RDT9</accession>